<gene>
    <name evidence="2" type="ORF">FHR84_002019</name>
</gene>
<dbReference type="AlphaFoldDB" id="A0A852YU53"/>
<feature type="transmembrane region" description="Helical" evidence="1">
    <location>
        <begin position="64"/>
        <end position="87"/>
    </location>
</feature>
<reference evidence="2 3" key="1">
    <citation type="submission" date="2020-07" db="EMBL/GenBank/DDBJ databases">
        <title>Genomic Encyclopedia of Type Strains, Phase III (KMG-III): the genomes of soil and plant-associated and newly described type strains.</title>
        <authorList>
            <person name="Whitman W."/>
        </authorList>
    </citation>
    <scope>NUCLEOTIDE SEQUENCE [LARGE SCALE GENOMIC DNA]</scope>
    <source>
        <strain evidence="2 3">CECT 8576</strain>
    </source>
</reference>
<feature type="transmembrane region" description="Helical" evidence="1">
    <location>
        <begin position="20"/>
        <end position="43"/>
    </location>
</feature>
<protein>
    <submittedName>
        <fullName evidence="2">Uncharacterized protein</fullName>
    </submittedName>
</protein>
<dbReference type="Proteomes" id="UP000548304">
    <property type="component" value="Unassembled WGS sequence"/>
</dbReference>
<comment type="caution">
    <text evidence="2">The sequence shown here is derived from an EMBL/GenBank/DDBJ whole genome shotgun (WGS) entry which is preliminary data.</text>
</comment>
<organism evidence="2 3">
    <name type="scientific">Actinopolyspora biskrensis</name>
    <dbReference type="NCBI Taxonomy" id="1470178"/>
    <lineage>
        <taxon>Bacteria</taxon>
        <taxon>Bacillati</taxon>
        <taxon>Actinomycetota</taxon>
        <taxon>Actinomycetes</taxon>
        <taxon>Actinopolysporales</taxon>
        <taxon>Actinopolysporaceae</taxon>
        <taxon>Actinopolyspora</taxon>
    </lineage>
</organism>
<sequence>MDTSRPSLAGAPPALRAGLGLWGALGVFLIVRATIAWTEFGSLRDRLIDVRGVPEVQAGSMVRSLLLVNTAVAVALTAGYVVLALLVLRGRSWARVALTVLAAGHVLFVLAFGTWTPTNLIVLLLAVLAWACFWRRSTSEWLSGDRD</sequence>
<keyword evidence="1" id="KW-0472">Membrane</keyword>
<evidence type="ECO:0000313" key="3">
    <source>
        <dbReference type="Proteomes" id="UP000548304"/>
    </source>
</evidence>
<dbReference type="EMBL" id="JACBYW010000003">
    <property type="protein sequence ID" value="NYH78694.1"/>
    <property type="molecule type" value="Genomic_DNA"/>
</dbReference>
<accession>A0A852YU53</accession>
<evidence type="ECO:0000256" key="1">
    <source>
        <dbReference type="SAM" id="Phobius"/>
    </source>
</evidence>
<name>A0A852YU53_9ACTN</name>
<keyword evidence="3" id="KW-1185">Reference proteome</keyword>
<proteinExistence type="predicted"/>
<evidence type="ECO:0000313" key="2">
    <source>
        <dbReference type="EMBL" id="NYH78694.1"/>
    </source>
</evidence>
<keyword evidence="1" id="KW-1133">Transmembrane helix</keyword>
<dbReference type="RefSeq" id="WP_179535153.1">
    <property type="nucleotide sequence ID" value="NZ_JACBYW010000003.1"/>
</dbReference>
<keyword evidence="1" id="KW-0812">Transmembrane</keyword>